<dbReference type="InterPro" id="IPR021109">
    <property type="entry name" value="Peptidase_aspartic_dom_sf"/>
</dbReference>
<dbReference type="InParanoid" id="F9XJ03"/>
<evidence type="ECO:0000313" key="3">
    <source>
        <dbReference type="Proteomes" id="UP000008062"/>
    </source>
</evidence>
<sequence>MTNKLMVDGTEILAESDTVVLDSGTVNVIVPTAVARKLFTALNIQIVEQTLPGCTNSIFGYYPCDKPPTVGFQFGDKVFNIESSRFQLEDNGNNNCTAIITGIDVTEKHPNLWLIGQAWMQGKYVDFRKKDDGYEIGVADLKYLPMASTPYQYNDREFWGQNALQLACCAVRAGLAHFPFNFNPNIDILSANIVYCYLIMATTKLQALLPSSVSGPKQAQDSQLTSLAPELRNRIYALVFVGYINDALANEKDARSTTAATPGLILACKQFHQEALGIFYSHAGFQFCDLYRLSLWKERIGKARTKFIHHVRVLSSYLHTDWFDETDDESCTAGYCRDIGQASDLEIWYRTGWHHDKSINRKFYLWTRDPLEAAVDWKKYLAMRRVHIFALFDKEIERLLAQIARKDLHPSWILDVEHAHHGVGEDRWDKSEVKTFWSTS</sequence>
<dbReference type="eggNOG" id="ENOG502STU2">
    <property type="taxonomic scope" value="Eukaryota"/>
</dbReference>
<dbReference type="Proteomes" id="UP000008062">
    <property type="component" value="Chromosome 9"/>
</dbReference>
<dbReference type="InterPro" id="IPR038883">
    <property type="entry name" value="AN11006-like"/>
</dbReference>
<dbReference type="PANTHER" id="PTHR42085">
    <property type="entry name" value="F-BOX DOMAIN-CONTAINING PROTEIN"/>
    <property type="match status" value="1"/>
</dbReference>
<dbReference type="KEGG" id="ztr:MYCGRDRAFT_95534"/>
<dbReference type="PANTHER" id="PTHR42085:SF2">
    <property type="entry name" value="F-BOX DOMAIN-CONTAINING PROTEIN"/>
    <property type="match status" value="1"/>
</dbReference>
<evidence type="ECO:0000259" key="1">
    <source>
        <dbReference type="PROSITE" id="PS51767"/>
    </source>
</evidence>
<dbReference type="EMBL" id="CM001204">
    <property type="protein sequence ID" value="EGP84267.1"/>
    <property type="molecule type" value="Genomic_DNA"/>
</dbReference>
<evidence type="ECO:0000313" key="2">
    <source>
        <dbReference type="EMBL" id="EGP84267.1"/>
    </source>
</evidence>
<name>F9XJ03_ZYMTI</name>
<keyword evidence="3" id="KW-1185">Reference proteome</keyword>
<protein>
    <recommendedName>
        <fullName evidence="1">Peptidase A1 domain-containing protein</fullName>
    </recommendedName>
</protein>
<organism evidence="2 3">
    <name type="scientific">Zymoseptoria tritici (strain CBS 115943 / IPO323)</name>
    <name type="common">Speckled leaf blotch fungus</name>
    <name type="synonym">Septoria tritici</name>
    <dbReference type="NCBI Taxonomy" id="336722"/>
    <lineage>
        <taxon>Eukaryota</taxon>
        <taxon>Fungi</taxon>
        <taxon>Dikarya</taxon>
        <taxon>Ascomycota</taxon>
        <taxon>Pezizomycotina</taxon>
        <taxon>Dothideomycetes</taxon>
        <taxon>Dothideomycetidae</taxon>
        <taxon>Mycosphaerellales</taxon>
        <taxon>Mycosphaerellaceae</taxon>
        <taxon>Zymoseptoria</taxon>
    </lineage>
</organism>
<dbReference type="AlphaFoldDB" id="F9XJ03"/>
<dbReference type="Pfam" id="PF00026">
    <property type="entry name" value="Asp"/>
    <property type="match status" value="1"/>
</dbReference>
<dbReference type="SUPFAM" id="SSF50630">
    <property type="entry name" value="Acid proteases"/>
    <property type="match status" value="1"/>
</dbReference>
<dbReference type="RefSeq" id="XP_003849291.1">
    <property type="nucleotide sequence ID" value="XM_003849243.1"/>
</dbReference>
<dbReference type="GeneID" id="13398912"/>
<reference evidence="2 3" key="1">
    <citation type="journal article" date="2011" name="PLoS Genet.">
        <title>Finished genome of the fungal wheat pathogen Mycosphaerella graminicola reveals dispensome structure, chromosome plasticity, and stealth pathogenesis.</title>
        <authorList>
            <person name="Goodwin S.B."/>
            <person name="Ben M'barek S."/>
            <person name="Dhillon B."/>
            <person name="Wittenberg A.H.J."/>
            <person name="Crane C.F."/>
            <person name="Hane J.K."/>
            <person name="Foster A.J."/>
            <person name="Van der Lee T.A.J."/>
            <person name="Grimwood J."/>
            <person name="Aerts A."/>
            <person name="Antoniw J."/>
            <person name="Bailey A."/>
            <person name="Bluhm B."/>
            <person name="Bowler J."/>
            <person name="Bristow J."/>
            <person name="van der Burgt A."/>
            <person name="Canto-Canche B."/>
            <person name="Churchill A.C.L."/>
            <person name="Conde-Ferraez L."/>
            <person name="Cools H.J."/>
            <person name="Coutinho P.M."/>
            <person name="Csukai M."/>
            <person name="Dehal P."/>
            <person name="De Wit P."/>
            <person name="Donzelli B."/>
            <person name="van de Geest H.C."/>
            <person name="van Ham R.C.H.J."/>
            <person name="Hammond-Kosack K.E."/>
            <person name="Henrissat B."/>
            <person name="Kilian A."/>
            <person name="Kobayashi A.K."/>
            <person name="Koopmann E."/>
            <person name="Kourmpetis Y."/>
            <person name="Kuzniar A."/>
            <person name="Lindquist E."/>
            <person name="Lombard V."/>
            <person name="Maliepaard C."/>
            <person name="Martins N."/>
            <person name="Mehrabi R."/>
            <person name="Nap J.P.H."/>
            <person name="Ponomarenko A."/>
            <person name="Rudd J.J."/>
            <person name="Salamov A."/>
            <person name="Schmutz J."/>
            <person name="Schouten H.J."/>
            <person name="Shapiro H."/>
            <person name="Stergiopoulos I."/>
            <person name="Torriani S.F.F."/>
            <person name="Tu H."/>
            <person name="de Vries R.P."/>
            <person name="Waalwijk C."/>
            <person name="Ware S.B."/>
            <person name="Wiebenga A."/>
            <person name="Zwiers L.-H."/>
            <person name="Oliver R.P."/>
            <person name="Grigoriev I.V."/>
            <person name="Kema G.H.J."/>
        </authorList>
    </citation>
    <scope>NUCLEOTIDE SEQUENCE [LARGE SCALE GENOMIC DNA]</scope>
    <source>
        <strain evidence="3">CBS 115943 / IPO323</strain>
    </source>
</reference>
<proteinExistence type="predicted"/>
<feature type="domain" description="Peptidase A1" evidence="1">
    <location>
        <begin position="1"/>
        <end position="139"/>
    </location>
</feature>
<dbReference type="PROSITE" id="PS51767">
    <property type="entry name" value="PEPTIDASE_A1"/>
    <property type="match status" value="1"/>
</dbReference>
<dbReference type="InterPro" id="IPR033121">
    <property type="entry name" value="PEPTIDASE_A1"/>
</dbReference>
<dbReference type="Gene3D" id="2.40.70.10">
    <property type="entry name" value="Acid Proteases"/>
    <property type="match status" value="1"/>
</dbReference>
<accession>F9XJ03</accession>
<dbReference type="OrthoDB" id="15189at2759"/>
<gene>
    <name evidence="2" type="ORF">MYCGRDRAFT_95534</name>
</gene>
<dbReference type="HOGENOM" id="CLU_622886_0_0_1"/>